<keyword evidence="5 10" id="KW-0812">Transmembrane</keyword>
<feature type="transmembrane region" description="Helical" evidence="10">
    <location>
        <begin position="296"/>
        <end position="327"/>
    </location>
</feature>
<feature type="transmembrane region" description="Helical" evidence="10">
    <location>
        <begin position="195"/>
        <end position="214"/>
    </location>
</feature>
<feature type="transmembrane region" description="Helical" evidence="10">
    <location>
        <begin position="12"/>
        <end position="32"/>
    </location>
</feature>
<dbReference type="NCBIfam" id="TIGR00933">
    <property type="entry name" value="2a38"/>
    <property type="match status" value="1"/>
</dbReference>
<sequence length="447" mass="48723">MFGKFEKRMSGTQMIALGFLLLIFIGTILLMLPVSSRNGEWTPFITALFTSTSATCVTGLVLVDTFTHWSIFGQLVLLVLIQIGGLGFITIGVTVSLILRKKIGLKQRGLIKESLNTLEIGGVVRLVRRVIGGTFLFEMSGAFILTLRFLKDMDVLHAIYYGIFHSISAFCNAGFDLMGRYSPFSSITRFYNDPVVILTISALILIGGIGFFVWNDLREHGLHCRHYALQTKMVLSATAVCLFSGTLLFYLFEHNRLFAGMSFGEQLLNSFFCTVTPRTAGFNAVDNGALSESSKFLSIVFMFIGGAPGSTAGGVKVTTIFVLLLSVRSTLTRTTGTNIFGRRLEESVITKSVVVLMFQLTLALSATLAITAISGYPVIDVAFEAFSALDTVGMSTGITSSLSTSCHIILILLMYLGRLGSLSFALSFTDKKRIAHVMQPVEKINVG</sequence>
<comment type="subcellular location">
    <subcellularLocation>
        <location evidence="1">Cell membrane</location>
        <topology evidence="1">Multi-pass membrane protein</topology>
    </subcellularLocation>
</comment>
<keyword evidence="6" id="KW-0630">Potassium</keyword>
<gene>
    <name evidence="11" type="ORF">LKD47_11520</name>
</gene>
<keyword evidence="2" id="KW-0813">Transport</keyword>
<dbReference type="Proteomes" id="UP001198893">
    <property type="component" value="Unassembled WGS sequence"/>
</dbReference>
<feature type="transmembrane region" description="Helical" evidence="10">
    <location>
        <begin position="44"/>
        <end position="63"/>
    </location>
</feature>
<dbReference type="GO" id="GO:0005886">
    <property type="term" value="C:plasma membrane"/>
    <property type="evidence" value="ECO:0007669"/>
    <property type="project" value="UniProtKB-SubCell"/>
</dbReference>
<evidence type="ECO:0000256" key="7">
    <source>
        <dbReference type="ARBA" id="ARBA00022989"/>
    </source>
</evidence>
<evidence type="ECO:0000256" key="10">
    <source>
        <dbReference type="SAM" id="Phobius"/>
    </source>
</evidence>
<dbReference type="PANTHER" id="PTHR32024">
    <property type="entry name" value="TRK SYSTEM POTASSIUM UPTAKE PROTEIN TRKG-RELATED"/>
    <property type="match status" value="1"/>
</dbReference>
<evidence type="ECO:0000313" key="12">
    <source>
        <dbReference type="Proteomes" id="UP001198893"/>
    </source>
</evidence>
<evidence type="ECO:0000256" key="8">
    <source>
        <dbReference type="ARBA" id="ARBA00023065"/>
    </source>
</evidence>
<evidence type="ECO:0000256" key="1">
    <source>
        <dbReference type="ARBA" id="ARBA00004651"/>
    </source>
</evidence>
<dbReference type="PANTHER" id="PTHR32024:SF1">
    <property type="entry name" value="KTR SYSTEM POTASSIUM UPTAKE PROTEIN B"/>
    <property type="match status" value="1"/>
</dbReference>
<keyword evidence="3" id="KW-1003">Cell membrane</keyword>
<evidence type="ECO:0000256" key="4">
    <source>
        <dbReference type="ARBA" id="ARBA00022538"/>
    </source>
</evidence>
<feature type="transmembrane region" description="Helical" evidence="10">
    <location>
        <begin position="348"/>
        <end position="373"/>
    </location>
</feature>
<comment type="caution">
    <text evidence="11">The sequence shown here is derived from an EMBL/GenBank/DDBJ whole genome shotgun (WGS) entry which is preliminary data.</text>
</comment>
<evidence type="ECO:0000256" key="3">
    <source>
        <dbReference type="ARBA" id="ARBA00022475"/>
    </source>
</evidence>
<protein>
    <submittedName>
        <fullName evidence="11">TrkH family potassium uptake protein</fullName>
    </submittedName>
</protein>
<keyword evidence="4" id="KW-0633">Potassium transport</keyword>
<dbReference type="InterPro" id="IPR004772">
    <property type="entry name" value="TrkH"/>
</dbReference>
<proteinExistence type="predicted"/>
<keyword evidence="8" id="KW-0406">Ion transport</keyword>
<name>A0AAW4WLC9_9FIRM</name>
<reference evidence="11" key="1">
    <citation type="submission" date="2021-10" db="EMBL/GenBank/DDBJ databases">
        <title>Anaerobic single-cell dispensing facilitates the cultivation of human gut bacteria.</title>
        <authorList>
            <person name="Afrizal A."/>
        </authorList>
    </citation>
    <scope>NUCLEOTIDE SEQUENCE</scope>
    <source>
        <strain evidence="11">CLA-AA-H204</strain>
    </source>
</reference>
<dbReference type="EMBL" id="JAJEQW010000013">
    <property type="protein sequence ID" value="MCC2242925.1"/>
    <property type="molecule type" value="Genomic_DNA"/>
</dbReference>
<dbReference type="RefSeq" id="WP_227710540.1">
    <property type="nucleotide sequence ID" value="NZ_JAJEQW010000013.1"/>
</dbReference>
<feature type="transmembrane region" description="Helical" evidence="10">
    <location>
        <begin position="158"/>
        <end position="175"/>
    </location>
</feature>
<dbReference type="Pfam" id="PF02386">
    <property type="entry name" value="TrkH"/>
    <property type="match status" value="1"/>
</dbReference>
<feature type="transmembrane region" description="Helical" evidence="10">
    <location>
        <begin position="234"/>
        <end position="252"/>
    </location>
</feature>
<accession>A0AAW4WLC9</accession>
<organism evidence="11 12">
    <name type="scientific">Roseburia amylophila</name>
    <dbReference type="NCBI Taxonomy" id="2981794"/>
    <lineage>
        <taxon>Bacteria</taxon>
        <taxon>Bacillati</taxon>
        <taxon>Bacillota</taxon>
        <taxon>Clostridia</taxon>
        <taxon>Lachnospirales</taxon>
        <taxon>Lachnospiraceae</taxon>
        <taxon>Roseburia</taxon>
    </lineage>
</organism>
<evidence type="ECO:0000256" key="2">
    <source>
        <dbReference type="ARBA" id="ARBA00022448"/>
    </source>
</evidence>
<evidence type="ECO:0000256" key="6">
    <source>
        <dbReference type="ARBA" id="ARBA00022958"/>
    </source>
</evidence>
<dbReference type="InterPro" id="IPR003445">
    <property type="entry name" value="Cat_transpt"/>
</dbReference>
<feature type="transmembrane region" description="Helical" evidence="10">
    <location>
        <begin position="75"/>
        <end position="99"/>
    </location>
</feature>
<dbReference type="AlphaFoldDB" id="A0AAW4WLC9"/>
<dbReference type="GO" id="GO:0015379">
    <property type="term" value="F:potassium:chloride symporter activity"/>
    <property type="evidence" value="ECO:0007669"/>
    <property type="project" value="InterPro"/>
</dbReference>
<keyword evidence="7 10" id="KW-1133">Transmembrane helix</keyword>
<evidence type="ECO:0000256" key="9">
    <source>
        <dbReference type="ARBA" id="ARBA00023136"/>
    </source>
</evidence>
<keyword evidence="9 10" id="KW-0472">Membrane</keyword>
<evidence type="ECO:0000313" key="11">
    <source>
        <dbReference type="EMBL" id="MCC2242925.1"/>
    </source>
</evidence>
<evidence type="ECO:0000256" key="5">
    <source>
        <dbReference type="ARBA" id="ARBA00022692"/>
    </source>
</evidence>